<feature type="compositionally biased region" description="Low complexity" evidence="1">
    <location>
        <begin position="350"/>
        <end position="367"/>
    </location>
</feature>
<dbReference type="Proteomes" id="UP000308730">
    <property type="component" value="Unassembled WGS sequence"/>
</dbReference>
<dbReference type="InterPro" id="IPR051681">
    <property type="entry name" value="Ser/Thr_Kinases-Pseudokinases"/>
</dbReference>
<proteinExistence type="predicted"/>
<dbReference type="Gene3D" id="1.10.510.10">
    <property type="entry name" value="Transferase(Phosphotransferase) domain 1"/>
    <property type="match status" value="1"/>
</dbReference>
<dbReference type="InterPro" id="IPR011009">
    <property type="entry name" value="Kinase-like_dom_sf"/>
</dbReference>
<dbReference type="PANTHER" id="PTHR44329">
    <property type="entry name" value="SERINE/THREONINE-PROTEIN KINASE TNNI3K-RELATED"/>
    <property type="match status" value="1"/>
</dbReference>
<comment type="caution">
    <text evidence="3">The sequence shown here is derived from an EMBL/GenBank/DDBJ whole genome shotgun (WGS) entry which is preliminary data.</text>
</comment>
<dbReference type="GO" id="GO:0005524">
    <property type="term" value="F:ATP binding"/>
    <property type="evidence" value="ECO:0007669"/>
    <property type="project" value="InterPro"/>
</dbReference>
<keyword evidence="4" id="KW-1185">Reference proteome</keyword>
<dbReference type="GO" id="GO:0005634">
    <property type="term" value="C:nucleus"/>
    <property type="evidence" value="ECO:0007669"/>
    <property type="project" value="InterPro"/>
</dbReference>
<dbReference type="GO" id="GO:0006355">
    <property type="term" value="P:regulation of DNA-templated transcription"/>
    <property type="evidence" value="ECO:0007669"/>
    <property type="project" value="InterPro"/>
</dbReference>
<organism evidence="3 4">
    <name type="scientific">Antrodiella citrinella</name>
    <dbReference type="NCBI Taxonomy" id="2447956"/>
    <lineage>
        <taxon>Eukaryota</taxon>
        <taxon>Fungi</taxon>
        <taxon>Dikarya</taxon>
        <taxon>Basidiomycota</taxon>
        <taxon>Agaricomycotina</taxon>
        <taxon>Agaricomycetes</taxon>
        <taxon>Polyporales</taxon>
        <taxon>Steccherinaceae</taxon>
        <taxon>Antrodiella</taxon>
    </lineage>
</organism>
<dbReference type="InterPro" id="IPR008266">
    <property type="entry name" value="Tyr_kinase_AS"/>
</dbReference>
<gene>
    <name evidence="3" type="ORF">EUX98_g4198</name>
</gene>
<accession>A0A4S4MUK0</accession>
<dbReference type="EMBL" id="SGPM01000098">
    <property type="protein sequence ID" value="THH29984.1"/>
    <property type="molecule type" value="Genomic_DNA"/>
</dbReference>
<reference evidence="3 4" key="1">
    <citation type="submission" date="2019-02" db="EMBL/GenBank/DDBJ databases">
        <title>Genome sequencing of the rare red list fungi Antrodiella citrinella (Flaviporus citrinellus).</title>
        <authorList>
            <person name="Buettner E."/>
            <person name="Kellner H."/>
        </authorList>
    </citation>
    <scope>NUCLEOTIDE SEQUENCE [LARGE SCALE GENOMIC DNA]</scope>
    <source>
        <strain evidence="3 4">DSM 108506</strain>
    </source>
</reference>
<dbReference type="PROSITE" id="PS00109">
    <property type="entry name" value="PROTEIN_KINASE_TYR"/>
    <property type="match status" value="1"/>
</dbReference>
<feature type="region of interest" description="Disordered" evidence="1">
    <location>
        <begin position="343"/>
        <end position="367"/>
    </location>
</feature>
<feature type="domain" description="Protein kinase" evidence="2">
    <location>
        <begin position="488"/>
        <end position="768"/>
    </location>
</feature>
<evidence type="ECO:0000313" key="3">
    <source>
        <dbReference type="EMBL" id="THH29984.1"/>
    </source>
</evidence>
<sequence>MPRRKSVRQAQAAKSAGGGYDPEVAAKRTKRHLDELERSNYAETTGVVGDDEDVEPGGRSAKGRARQTISDKRVPEGGRKKKSTMNIRSAIIYKKNFSTLLEEAIRPDDIERTIQKAAESVEQFEAIYAKFNASTSQSLQEKHEADLRTQVSKLRRYGSQIKGWLAMKDIKDKALLKRWRKLIEMHLETFAALEKEQTRIETELQTARDPENQIDREKKLGLMKSLQSHISSLSLQHEQTDAAILSLRSGLKKKRQSSVDSTRVQGLEVLNHWRRWHLGKLEIALRLVDNNSVPLESVSVLQGHVEDLIGETMDEGLSYEDMEGILKESEGIYHEFASHDDRLKEGFTPTSDGSHSQASSSTSSLGPSSASHLLCDVDRLDLAQDNQTSGSLCRFESPADPQIPLLLKDMLKGALPESALTSLVDNDIQYIIDCVQNIFDTSSFHILVAVSDPEDERVVQRHLRRILLKLSLQYQILPLALFMLGVECQSLESTGFGGFADVFCGTHQGRKVALKRLRVFLMTDPSKRLQLQRDFYRESLLWRNLSHKHVLPLLGIDDKLFKQSFCMVLPWMEHGNIRHTMDDIRKNGTHTSLALFSRVEGWINEIALGLMYLHEEGIVHGDLRGANILIDSDWTVKLADFGMSLFADTSSNSYGSVRGGCVRWLAPEIIDPESFGSQSSRPTYASDVYSFACTVIELYTAEAPFAGSSEVAVIGLALAGKRPQRPRFHSEQLMADGIWSLLESAWAHSLQDRPNADTIVQELAKQYNTSV</sequence>
<dbReference type="Pfam" id="PF07714">
    <property type="entry name" value="PK_Tyr_Ser-Thr"/>
    <property type="match status" value="1"/>
</dbReference>
<protein>
    <recommendedName>
        <fullName evidence="2">Protein kinase domain-containing protein</fullName>
    </recommendedName>
</protein>
<feature type="region of interest" description="Disordered" evidence="1">
    <location>
        <begin position="1"/>
        <end position="82"/>
    </location>
</feature>
<evidence type="ECO:0000259" key="2">
    <source>
        <dbReference type="PROSITE" id="PS50011"/>
    </source>
</evidence>
<dbReference type="InterPro" id="IPR001245">
    <property type="entry name" value="Ser-Thr/Tyr_kinase_cat_dom"/>
</dbReference>
<name>A0A4S4MUK0_9APHY</name>
<dbReference type="GO" id="GO:0004674">
    <property type="term" value="F:protein serine/threonine kinase activity"/>
    <property type="evidence" value="ECO:0007669"/>
    <property type="project" value="TreeGrafter"/>
</dbReference>
<dbReference type="AlphaFoldDB" id="A0A4S4MUK0"/>
<feature type="compositionally biased region" description="Basic and acidic residues" evidence="1">
    <location>
        <begin position="69"/>
        <end position="78"/>
    </location>
</feature>
<dbReference type="InterPro" id="IPR000719">
    <property type="entry name" value="Prot_kinase_dom"/>
</dbReference>
<evidence type="ECO:0000256" key="1">
    <source>
        <dbReference type="SAM" id="MobiDB-lite"/>
    </source>
</evidence>
<dbReference type="PROSITE" id="PS50011">
    <property type="entry name" value="PROTEIN_KINASE_DOM"/>
    <property type="match status" value="1"/>
</dbReference>
<evidence type="ECO:0000313" key="4">
    <source>
        <dbReference type="Proteomes" id="UP000308730"/>
    </source>
</evidence>
<dbReference type="OrthoDB" id="74807at2759"/>
<dbReference type="SUPFAM" id="SSF56112">
    <property type="entry name" value="Protein kinase-like (PK-like)"/>
    <property type="match status" value="1"/>
</dbReference>
<dbReference type="Pfam" id="PF04065">
    <property type="entry name" value="Not3"/>
    <property type="match status" value="1"/>
</dbReference>
<dbReference type="InterPro" id="IPR007207">
    <property type="entry name" value="Not_N"/>
</dbReference>